<protein>
    <recommendedName>
        <fullName evidence="4">Transposase</fullName>
    </recommendedName>
</protein>
<keyword evidence="3" id="KW-1185">Reference proteome</keyword>
<dbReference type="EMBL" id="JARAYU010000039">
    <property type="protein sequence ID" value="MDX3707040.1"/>
    <property type="molecule type" value="Genomic_DNA"/>
</dbReference>
<gene>
    <name evidence="2" type="ORF">PV662_46685</name>
</gene>
<dbReference type="RefSeq" id="WP_319063877.1">
    <property type="nucleotide sequence ID" value="NZ_JARAYT010000003.1"/>
</dbReference>
<comment type="caution">
    <text evidence="2">The sequence shown here is derived from an EMBL/GenBank/DDBJ whole genome shotgun (WGS) entry which is preliminary data.</text>
</comment>
<evidence type="ECO:0000256" key="1">
    <source>
        <dbReference type="SAM" id="MobiDB-lite"/>
    </source>
</evidence>
<name>A0ABU4NWR7_9ACTN</name>
<proteinExistence type="predicted"/>
<reference evidence="2 3" key="1">
    <citation type="journal article" date="2023" name="Microb. Genom.">
        <title>Mesoterricola silvestris gen. nov., sp. nov., Mesoterricola sediminis sp. nov., Geothrix oryzae sp. nov., Geothrix edaphica sp. nov., Geothrix rubra sp. nov., and Geothrix limicola sp. nov., six novel members of Acidobacteriota isolated from soils.</title>
        <authorList>
            <person name="Weisberg A.J."/>
            <person name="Pearce E."/>
            <person name="Kramer C.G."/>
            <person name="Chang J.H."/>
            <person name="Clarke C.R."/>
        </authorList>
    </citation>
    <scope>NUCLEOTIDE SEQUENCE [LARGE SCALE GENOMIC DNA]</scope>
    <source>
        <strain evidence="2 3">ID09-01A</strain>
    </source>
</reference>
<accession>A0ABU4NWR7</accession>
<feature type="compositionally biased region" description="Polar residues" evidence="1">
    <location>
        <begin position="89"/>
        <end position="107"/>
    </location>
</feature>
<evidence type="ECO:0008006" key="4">
    <source>
        <dbReference type="Google" id="ProtNLM"/>
    </source>
</evidence>
<evidence type="ECO:0000313" key="3">
    <source>
        <dbReference type="Proteomes" id="UP001271274"/>
    </source>
</evidence>
<dbReference type="Proteomes" id="UP001271274">
    <property type="component" value="Unassembled WGS sequence"/>
</dbReference>
<feature type="region of interest" description="Disordered" evidence="1">
    <location>
        <begin position="59"/>
        <end position="123"/>
    </location>
</feature>
<sequence>MLTTGEMPEYLIERVCGVVVLLRHLMKDDCTDAITTGEERLTPGLLAWATIHLGSLDDLAPGTARSPTFRRRHRPPSPSHAAGADETRSWTTAVTGQPQVTDTTTSIGLRPVGRSPTRWKANP</sequence>
<evidence type="ECO:0000313" key="2">
    <source>
        <dbReference type="EMBL" id="MDX3707040.1"/>
    </source>
</evidence>
<organism evidence="2 3">
    <name type="scientific">Streptomyces europaeiscabiei</name>
    <dbReference type="NCBI Taxonomy" id="146819"/>
    <lineage>
        <taxon>Bacteria</taxon>
        <taxon>Bacillati</taxon>
        <taxon>Actinomycetota</taxon>
        <taxon>Actinomycetes</taxon>
        <taxon>Kitasatosporales</taxon>
        <taxon>Streptomycetaceae</taxon>
        <taxon>Streptomyces</taxon>
    </lineage>
</organism>